<feature type="non-terminal residue" evidence="14">
    <location>
        <position position="1"/>
    </location>
</feature>
<evidence type="ECO:0000256" key="6">
    <source>
        <dbReference type="ARBA" id="ARBA00023136"/>
    </source>
</evidence>
<feature type="domain" description="TRPM SLOG" evidence="12">
    <location>
        <begin position="54"/>
        <end position="316"/>
    </location>
</feature>
<feature type="region of interest" description="Disordered" evidence="8">
    <location>
        <begin position="1298"/>
        <end position="1356"/>
    </location>
</feature>
<dbReference type="InterPro" id="IPR050927">
    <property type="entry name" value="TRPM"/>
</dbReference>
<feature type="domain" description="TRPM tetramerisation" evidence="11">
    <location>
        <begin position="1099"/>
        <end position="1148"/>
    </location>
</feature>
<feature type="compositionally biased region" description="Polar residues" evidence="8">
    <location>
        <begin position="1249"/>
        <end position="1260"/>
    </location>
</feature>
<evidence type="ECO:0000259" key="11">
    <source>
        <dbReference type="Pfam" id="PF16519"/>
    </source>
</evidence>
<dbReference type="SUPFAM" id="SSF48403">
    <property type="entry name" value="Ankyrin repeat"/>
    <property type="match status" value="1"/>
</dbReference>
<evidence type="ECO:0000256" key="4">
    <source>
        <dbReference type="ARBA" id="ARBA00022989"/>
    </source>
</evidence>
<keyword evidence="15" id="KW-1185">Reference proteome</keyword>
<evidence type="ECO:0000256" key="7">
    <source>
        <dbReference type="ARBA" id="ARBA00023303"/>
    </source>
</evidence>
<evidence type="ECO:0000313" key="15">
    <source>
        <dbReference type="Proteomes" id="UP001153737"/>
    </source>
</evidence>
<feature type="compositionally biased region" description="Polar residues" evidence="8">
    <location>
        <begin position="1320"/>
        <end position="1334"/>
    </location>
</feature>
<feature type="region of interest" description="Disordered" evidence="8">
    <location>
        <begin position="1403"/>
        <end position="1431"/>
    </location>
</feature>
<feature type="region of interest" description="Disordered" evidence="8">
    <location>
        <begin position="1247"/>
        <end position="1277"/>
    </location>
</feature>
<evidence type="ECO:0000259" key="13">
    <source>
        <dbReference type="Pfam" id="PF25508"/>
    </source>
</evidence>
<dbReference type="GO" id="GO:0005261">
    <property type="term" value="F:monoatomic cation channel activity"/>
    <property type="evidence" value="ECO:0007669"/>
    <property type="project" value="TreeGrafter"/>
</dbReference>
<dbReference type="Pfam" id="PF16519">
    <property type="entry name" value="TRPM_tetra"/>
    <property type="match status" value="1"/>
</dbReference>
<protein>
    <recommendedName>
        <fullName evidence="16">Transient receptor potential cation channel trpm</fullName>
    </recommendedName>
</protein>
<evidence type="ECO:0008006" key="16">
    <source>
        <dbReference type="Google" id="ProtNLM"/>
    </source>
</evidence>
<evidence type="ECO:0000256" key="1">
    <source>
        <dbReference type="ARBA" id="ARBA00004141"/>
    </source>
</evidence>
<evidence type="ECO:0000256" key="5">
    <source>
        <dbReference type="ARBA" id="ARBA00023065"/>
    </source>
</evidence>
<dbReference type="InterPro" id="IPR005821">
    <property type="entry name" value="Ion_trans_dom"/>
</dbReference>
<feature type="compositionally biased region" description="Acidic residues" evidence="8">
    <location>
        <begin position="1464"/>
        <end position="1473"/>
    </location>
</feature>
<dbReference type="Pfam" id="PF25508">
    <property type="entry name" value="TRPM2"/>
    <property type="match status" value="1"/>
</dbReference>
<evidence type="ECO:0000259" key="10">
    <source>
        <dbReference type="Pfam" id="PF00520"/>
    </source>
</evidence>
<dbReference type="GO" id="GO:0030001">
    <property type="term" value="P:metal ion transport"/>
    <property type="evidence" value="ECO:0007669"/>
    <property type="project" value="TreeGrafter"/>
</dbReference>
<dbReference type="Pfam" id="PF00520">
    <property type="entry name" value="Ion_trans"/>
    <property type="match status" value="1"/>
</dbReference>
<feature type="domain" description="Ion transport" evidence="10">
    <location>
        <begin position="776"/>
        <end position="1008"/>
    </location>
</feature>
<evidence type="ECO:0000256" key="3">
    <source>
        <dbReference type="ARBA" id="ARBA00022692"/>
    </source>
</evidence>
<evidence type="ECO:0000256" key="9">
    <source>
        <dbReference type="SAM" id="Phobius"/>
    </source>
</evidence>
<dbReference type="InterPro" id="IPR036770">
    <property type="entry name" value="Ankyrin_rpt-contain_sf"/>
</dbReference>
<feature type="compositionally biased region" description="Low complexity" evidence="8">
    <location>
        <begin position="1530"/>
        <end position="1544"/>
    </location>
</feature>
<evidence type="ECO:0000256" key="8">
    <source>
        <dbReference type="SAM" id="MobiDB-lite"/>
    </source>
</evidence>
<accession>A0A9N9SK71</accession>
<reference evidence="14" key="2">
    <citation type="submission" date="2022-10" db="EMBL/GenBank/DDBJ databases">
        <authorList>
            <consortium name="ENA_rothamsted_submissions"/>
            <consortium name="culmorum"/>
            <person name="King R."/>
        </authorList>
    </citation>
    <scope>NUCLEOTIDE SEQUENCE</scope>
</reference>
<feature type="transmembrane region" description="Helical" evidence="9">
    <location>
        <begin position="1030"/>
        <end position="1048"/>
    </location>
</feature>
<feature type="compositionally biased region" description="Basic and acidic residues" evidence="8">
    <location>
        <begin position="1264"/>
        <end position="1277"/>
    </location>
</feature>
<gene>
    <name evidence="14" type="ORF">PHAECO_LOCUS8747</name>
</gene>
<feature type="region of interest" description="Disordered" evidence="8">
    <location>
        <begin position="1502"/>
        <end position="1589"/>
    </location>
</feature>
<dbReference type="Pfam" id="PF18139">
    <property type="entry name" value="LSDAT_euk"/>
    <property type="match status" value="1"/>
</dbReference>
<keyword evidence="3 9" id="KW-0812">Transmembrane</keyword>
<dbReference type="InterPro" id="IPR041491">
    <property type="entry name" value="TRPM_SLOG"/>
</dbReference>
<keyword evidence="6 9" id="KW-0472">Membrane</keyword>
<organism evidence="14 15">
    <name type="scientific">Phaedon cochleariae</name>
    <name type="common">Mustard beetle</name>
    <dbReference type="NCBI Taxonomy" id="80249"/>
    <lineage>
        <taxon>Eukaryota</taxon>
        <taxon>Metazoa</taxon>
        <taxon>Ecdysozoa</taxon>
        <taxon>Arthropoda</taxon>
        <taxon>Hexapoda</taxon>
        <taxon>Insecta</taxon>
        <taxon>Pterygota</taxon>
        <taxon>Neoptera</taxon>
        <taxon>Endopterygota</taxon>
        <taxon>Coleoptera</taxon>
        <taxon>Polyphaga</taxon>
        <taxon>Cucujiformia</taxon>
        <taxon>Chrysomeloidea</taxon>
        <taxon>Chrysomelidae</taxon>
        <taxon>Chrysomelinae</taxon>
        <taxon>Chrysomelini</taxon>
        <taxon>Phaedon</taxon>
    </lineage>
</organism>
<feature type="transmembrane region" description="Helical" evidence="9">
    <location>
        <begin position="982"/>
        <end position="1003"/>
    </location>
</feature>
<dbReference type="InterPro" id="IPR032415">
    <property type="entry name" value="TRPM_tetra"/>
</dbReference>
<reference evidence="14" key="1">
    <citation type="submission" date="2022-01" db="EMBL/GenBank/DDBJ databases">
        <authorList>
            <person name="King R."/>
        </authorList>
    </citation>
    <scope>NUCLEOTIDE SEQUENCE</scope>
</reference>
<dbReference type="Proteomes" id="UP001153737">
    <property type="component" value="Chromosome 4"/>
</dbReference>
<evidence type="ECO:0000313" key="14">
    <source>
        <dbReference type="EMBL" id="CAG9821217.1"/>
    </source>
</evidence>
<dbReference type="InterPro" id="IPR057366">
    <property type="entry name" value="TRPM-like"/>
</dbReference>
<dbReference type="OrthoDB" id="301415at2759"/>
<evidence type="ECO:0000256" key="2">
    <source>
        <dbReference type="ARBA" id="ARBA00022448"/>
    </source>
</evidence>
<evidence type="ECO:0000259" key="12">
    <source>
        <dbReference type="Pfam" id="PF18139"/>
    </source>
</evidence>
<dbReference type="EMBL" id="OU896710">
    <property type="protein sequence ID" value="CAG9821217.1"/>
    <property type="molecule type" value="Genomic_DNA"/>
</dbReference>
<feature type="transmembrane region" description="Helical" evidence="9">
    <location>
        <begin position="904"/>
        <end position="921"/>
    </location>
</feature>
<keyword evidence="2" id="KW-0813">Transport</keyword>
<dbReference type="PANTHER" id="PTHR13800:SF1">
    <property type="entry name" value="TRANSIENT RECEPTOR POTENTIAL CATION CHANNEL TRPM"/>
    <property type="match status" value="1"/>
</dbReference>
<keyword evidence="5" id="KW-0406">Ion transport</keyword>
<keyword evidence="7" id="KW-0407">Ion channel</keyword>
<dbReference type="PANTHER" id="PTHR13800">
    <property type="entry name" value="TRANSIENT RECEPTOR POTENTIAL CATION CHANNEL, SUBFAMILY M, MEMBER 6"/>
    <property type="match status" value="1"/>
</dbReference>
<feature type="compositionally biased region" description="Basic and acidic residues" evidence="8">
    <location>
        <begin position="1301"/>
        <end position="1311"/>
    </location>
</feature>
<keyword evidence="4 9" id="KW-1133">Transmembrane helix</keyword>
<sequence>RCCCGRTLEQHKYLNDTKPPLPGELWYPSKCTITSPTDAYGILEFQGGPHPSKAQYIRVAHDTKPEHLMQLTTREWNLELPKLLISIQGGKPNFELQPKLKKVLRKGLLKAARSTGAWIFTGGTNTGVTKHVGDALLLERSQRTGRVNTLGIAPWGIVENNQDLIGQHTEVPYHSISSPRSKNAALNNRHAYFLLVDNGTVGKYGAEIILRRKLEKYISKQRLYPFTQSPIPLVCLVIEGGTNTIRAVLEYVTDEPPVPVVVCDGSGRAADIIAFMCKYECSVLKTMKEYIIATIQRAFEVAAELAEGLFAELMQCVENKHLITVFRIADKYDQKPQELDQIVLTALFKSQHLSPTEQLSLALTWNRADIARSEIFVYGQEWPPGALEDAMIKALEHDRCDFVKLLLENGVSMRKFLTIPRLENLYNSKQGPSNTLGYILRDVRPHLPPGYVYTLHDIGLVINKLMGGAYRALYTRRKFRPIYAKIMNKGHSMAHTSGRNLGAMGLIPGCIPGGASPCLFDYPFNELLIWAVLMKRHKMALLMWQHGEEALAKALVACKLYKAMAHEAAEDDMETEVYEELRSYGKEFENIGLEVLDYCYRQDDDQTQQLLTCELQNWSGHTCLSLAVTANHRALLAHPCSQIILADLWMGGLRTRKNTNIKVIIGLLFMPYIFTLEFKSKEELQLMPQTTEEHMELENEDDDKSDSEKNQDGEALLTENFITKNTIVHENGKIMSEFDESKFHAQVSKGKELRMKKKLYEFYTAPITKFWSNSIAYIVFLVLFSYTILVRMYHFPSWQEFVSISFIISLGCEKLRELFSSEPVGFAQKFAVWSWNMWNPCDMAAVLMFLVGMGFRFQHDTFEMGRVVYCVNCIYWYLRILNILSVNKYLGPLVTMMGKMVKNMIYFVVLLLIVLMSFGVSRQAILDPNKEPTWNIARDVFLEPYFMLYGEVYADKINPSCGGEDEPDCQTGRWIAPIIMSIYLLVANILLINLLIAVFNNIFNEVNAIAHQVWMFQRFTVVMEYEQKPLLPPPFILFCHVFLLFKYFRRKMEGVEESYDNGLKLFLDKDEMERLYDFEEDCVEGYFAEQEAKLQQSTEERIKITTERIEHLTQKVEDIHTKENLQTTVLQNLDVRSRRYTDQMQELVTDFEALRQIVLQMRPSSEIQLPPTVHEGLRERSVSQQSEISDDTIIGQMLAPNATRKKTIIRSLTEVRPDAYIFDHGQHIEYRFADDDEGEDKEELDNISVRGSKQQLNFLRQRTKSTDSKTSGESDRASDGVLVDDIAGLSIDILKSRAMQKRRDSTGRRGSESAPGDESSIATKRQFSQTQSEPETCDPPPSAACPPAALSSERSVTFTEPRIRVVPPAVSAGGRAGLLMHMHTEYASITDELESVCGLLSPARSSGLLSPPRPEQSPPSSRKRNPSEMSNPEIAINFEKEHLRSAEECDYMVMENLIQRRYSEEDEEEEGEEGAEHLRGHAPPLNPAHLSVVAEKREFRVNSWPARNALRRSSAVVEGDAPPSPAVIGSSSSSTERQDSTGSSDNAPSGVDQPPMPQRPSIVIDSSQLPILPKAESEGSLHMQSETMC</sequence>
<dbReference type="GO" id="GO:0005886">
    <property type="term" value="C:plasma membrane"/>
    <property type="evidence" value="ECO:0007669"/>
    <property type="project" value="TreeGrafter"/>
</dbReference>
<feature type="region of interest" description="Disordered" evidence="8">
    <location>
        <begin position="1462"/>
        <end position="1486"/>
    </location>
</feature>
<name>A0A9N9SK71_PHACE</name>
<dbReference type="GO" id="GO:0051262">
    <property type="term" value="P:protein tetramerization"/>
    <property type="evidence" value="ECO:0007669"/>
    <property type="project" value="InterPro"/>
</dbReference>
<feature type="domain" description="TRPM-like" evidence="13">
    <location>
        <begin position="374"/>
        <end position="638"/>
    </location>
</feature>
<proteinExistence type="predicted"/>
<comment type="subcellular location">
    <subcellularLocation>
        <location evidence="1">Membrane</location>
        <topology evidence="1">Multi-pass membrane protein</topology>
    </subcellularLocation>
</comment>